<keyword evidence="1" id="KW-0328">Glycosyltransferase</keyword>
<dbReference type="InterPro" id="IPR007657">
    <property type="entry name" value="Glycosyltransferase_61"/>
</dbReference>
<keyword evidence="6" id="KW-1185">Reference proteome</keyword>
<dbReference type="Pfam" id="PF04577">
    <property type="entry name" value="Glyco_transf_61"/>
    <property type="match status" value="1"/>
</dbReference>
<proteinExistence type="predicted"/>
<feature type="domain" description="Glycosyltransferase 61 catalytic" evidence="4">
    <location>
        <begin position="77"/>
        <end position="246"/>
    </location>
</feature>
<keyword evidence="3" id="KW-0325">Glycoprotein</keyword>
<evidence type="ECO:0000256" key="2">
    <source>
        <dbReference type="ARBA" id="ARBA00022679"/>
    </source>
</evidence>
<evidence type="ECO:0000259" key="4">
    <source>
        <dbReference type="Pfam" id="PF04577"/>
    </source>
</evidence>
<evidence type="ECO:0000313" key="5">
    <source>
        <dbReference type="EMBL" id="QWV97025.1"/>
    </source>
</evidence>
<evidence type="ECO:0000313" key="6">
    <source>
        <dbReference type="Proteomes" id="UP000683493"/>
    </source>
</evidence>
<dbReference type="Proteomes" id="UP000683493">
    <property type="component" value="Chromosome"/>
</dbReference>
<sequence>MYQIYNGCNFPQGPLLFKDVFLFGEEGIPLQGNRVINRFLNFRDDQLLIWLLHHESRPLVALGGVVLPLFGDWSDNFWHWCMEMLPMALSAHEQGFNGTYLVPPVPFAADSLLLLGIKPEQIRRVEACDYHLQCLCLFPRQTGHDEAGTPARGRIRAAFRSLFATGKSSGRLYISRNGGSPESMRKVVDEERLLELLQRFGFTMLRLEELSLSEQLSCTCNADALLGPHGAGMMHCAFMPERSLVVELFAPTYINPCILLPCRQLRHRYFPLTSACHYNGYPYGYDIDPHLPTLEMTLERELSDN</sequence>
<evidence type="ECO:0000256" key="3">
    <source>
        <dbReference type="ARBA" id="ARBA00023180"/>
    </source>
</evidence>
<protein>
    <submittedName>
        <fullName evidence="5">Glycosyltransferase family 61 protein</fullName>
    </submittedName>
</protein>
<reference evidence="5 6" key="1">
    <citation type="submission" date="2021-06" db="EMBL/GenBank/DDBJ databases">
        <title>Gemonas diversity in paddy soil.</title>
        <authorList>
            <person name="Liu G."/>
        </authorList>
    </citation>
    <scope>NUCLEOTIDE SEQUENCE [LARGE SCALE GENOMIC DNA]</scope>
    <source>
        <strain evidence="5 6">RG29</strain>
    </source>
</reference>
<evidence type="ECO:0000256" key="1">
    <source>
        <dbReference type="ARBA" id="ARBA00022676"/>
    </source>
</evidence>
<accession>A0ABX8JF65</accession>
<dbReference type="InterPro" id="IPR049625">
    <property type="entry name" value="Glyco_transf_61_cat"/>
</dbReference>
<dbReference type="EMBL" id="CP076724">
    <property type="protein sequence ID" value="QWV97025.1"/>
    <property type="molecule type" value="Genomic_DNA"/>
</dbReference>
<keyword evidence="2" id="KW-0808">Transferase</keyword>
<gene>
    <name evidence="5" type="ORF">KP005_17010</name>
</gene>
<dbReference type="PANTHER" id="PTHR20961">
    <property type="entry name" value="GLYCOSYLTRANSFERASE"/>
    <property type="match status" value="1"/>
</dbReference>
<organism evidence="5 6">
    <name type="scientific">Geomonas diazotrophica</name>
    <dbReference type="NCBI Taxonomy" id="2843197"/>
    <lineage>
        <taxon>Bacteria</taxon>
        <taxon>Pseudomonadati</taxon>
        <taxon>Thermodesulfobacteriota</taxon>
        <taxon>Desulfuromonadia</taxon>
        <taxon>Geobacterales</taxon>
        <taxon>Geobacteraceae</taxon>
        <taxon>Geomonas</taxon>
    </lineage>
</organism>
<name>A0ABX8JF65_9BACT</name>